<reference evidence="8 9" key="1">
    <citation type="submission" date="2019-07" db="EMBL/GenBank/DDBJ databases">
        <title>Genomes of Cafeteria roenbergensis.</title>
        <authorList>
            <person name="Fischer M.G."/>
            <person name="Hackl T."/>
            <person name="Roman M."/>
        </authorList>
    </citation>
    <scope>NUCLEOTIDE SEQUENCE [LARGE SCALE GENOMIC DNA]</scope>
    <source>
        <strain evidence="4 9">BVI</strain>
        <strain evidence="5 11">Cflag</strain>
        <strain evidence="7 8">E4-10P</strain>
        <strain evidence="6 10">RCC970-E3</strain>
    </source>
</reference>
<dbReference type="Proteomes" id="UP000322899">
    <property type="component" value="Unassembled WGS sequence"/>
</dbReference>
<dbReference type="GO" id="GO:0005739">
    <property type="term" value="C:mitochondrion"/>
    <property type="evidence" value="ECO:0007669"/>
    <property type="project" value="UniProtKB-SubCell"/>
</dbReference>
<dbReference type="Proteomes" id="UP000325113">
    <property type="component" value="Unassembled WGS sequence"/>
</dbReference>
<dbReference type="EMBL" id="VLTO01000016">
    <property type="protein sequence ID" value="KAA0175163.1"/>
    <property type="molecule type" value="Genomic_DNA"/>
</dbReference>
<sequence>MADAESRKPSAKDVADFKDAERLSRMQSKAKALETRIEQQWQAMAMKACDPLVKAYWVCRQEQGLMVVFRCREEINAMRECVGNKTRDKETYAAFREERMAVIKDVMGSGDYIRPSHKEFKIPGKRD</sequence>
<organism evidence="5 11">
    <name type="scientific">Cafeteria roenbergensis</name>
    <name type="common">Marine flagellate</name>
    <dbReference type="NCBI Taxonomy" id="33653"/>
    <lineage>
        <taxon>Eukaryota</taxon>
        <taxon>Sar</taxon>
        <taxon>Stramenopiles</taxon>
        <taxon>Bigyra</taxon>
        <taxon>Opalozoa</taxon>
        <taxon>Bicosoecida</taxon>
        <taxon>Cafeteriaceae</taxon>
        <taxon>Cafeteria</taxon>
    </lineage>
</organism>
<dbReference type="Proteomes" id="UP000323011">
    <property type="component" value="Unassembled WGS sequence"/>
</dbReference>
<dbReference type="EMBL" id="VLTM01000035">
    <property type="protein sequence ID" value="KAA0161471.1"/>
    <property type="molecule type" value="Genomic_DNA"/>
</dbReference>
<evidence type="ECO:0000313" key="8">
    <source>
        <dbReference type="Proteomes" id="UP000322899"/>
    </source>
</evidence>
<evidence type="ECO:0000313" key="5">
    <source>
        <dbReference type="EMBL" id="KAA0161471.1"/>
    </source>
</evidence>
<proteinExistence type="inferred from homology"/>
<evidence type="ECO:0000313" key="4">
    <source>
        <dbReference type="EMBL" id="KAA0148323.1"/>
    </source>
</evidence>
<dbReference type="AlphaFoldDB" id="A0A5A8DC46"/>
<gene>
    <name evidence="7" type="ORF">FNF27_03460</name>
    <name evidence="6" type="ORF">FNF28_04356</name>
    <name evidence="4" type="ORF">FNF29_06710</name>
    <name evidence="5" type="ORF">FNF31_03754</name>
</gene>
<dbReference type="Proteomes" id="UP000324907">
    <property type="component" value="Unassembled WGS sequence"/>
</dbReference>
<dbReference type="InterPro" id="IPR013892">
    <property type="entry name" value="Cyt_c_biogenesis_Cmc1-like"/>
</dbReference>
<comment type="similarity">
    <text evidence="1 3">Belongs to the CMC family.</text>
</comment>
<evidence type="ECO:0000313" key="7">
    <source>
        <dbReference type="EMBL" id="KAA0175163.1"/>
    </source>
</evidence>
<protein>
    <recommendedName>
        <fullName evidence="3">COX assembly mitochondrial protein</fullName>
    </recommendedName>
</protein>
<keyword evidence="9" id="KW-1185">Reference proteome</keyword>
<keyword evidence="2" id="KW-1015">Disulfide bond</keyword>
<evidence type="ECO:0000313" key="10">
    <source>
        <dbReference type="Proteomes" id="UP000324907"/>
    </source>
</evidence>
<evidence type="ECO:0000313" key="11">
    <source>
        <dbReference type="Proteomes" id="UP000325113"/>
    </source>
</evidence>
<comment type="subcellular location">
    <subcellularLocation>
        <location evidence="3">Mitochondrion</location>
    </subcellularLocation>
</comment>
<evidence type="ECO:0000256" key="1">
    <source>
        <dbReference type="ARBA" id="ARBA00007347"/>
    </source>
</evidence>
<comment type="caution">
    <text evidence="5">The sequence shown here is derived from an EMBL/GenBank/DDBJ whole genome shotgun (WGS) entry which is preliminary data.</text>
</comment>
<dbReference type="Pfam" id="PF08583">
    <property type="entry name" value="Cmc1"/>
    <property type="match status" value="1"/>
</dbReference>
<keyword evidence="3" id="KW-0496">Mitochondrion</keyword>
<evidence type="ECO:0000313" key="6">
    <source>
        <dbReference type="EMBL" id="KAA0163206.1"/>
    </source>
</evidence>
<dbReference type="OrthoDB" id="6224010at2759"/>
<evidence type="ECO:0000313" key="9">
    <source>
        <dbReference type="Proteomes" id="UP000323011"/>
    </source>
</evidence>
<dbReference type="EMBL" id="VLTN01000054">
    <property type="protein sequence ID" value="KAA0148323.1"/>
    <property type="molecule type" value="Genomic_DNA"/>
</dbReference>
<name>A0A5A8DC46_CAFRO</name>
<evidence type="ECO:0000256" key="3">
    <source>
        <dbReference type="RuleBase" id="RU364104"/>
    </source>
</evidence>
<dbReference type="EMBL" id="VLTL01000070">
    <property type="protein sequence ID" value="KAA0163206.1"/>
    <property type="molecule type" value="Genomic_DNA"/>
</dbReference>
<accession>A0A5A8DC46</accession>
<evidence type="ECO:0000256" key="2">
    <source>
        <dbReference type="ARBA" id="ARBA00023157"/>
    </source>
</evidence>